<keyword evidence="1" id="KW-0430">Lectin</keyword>
<dbReference type="InterPro" id="IPR008160">
    <property type="entry name" value="Collagen"/>
</dbReference>
<proteinExistence type="predicted"/>
<evidence type="ECO:0000313" key="4">
    <source>
        <dbReference type="RefSeq" id="XP_035686326.1"/>
    </source>
</evidence>
<accession>A0A9J7N1G6</accession>
<dbReference type="OMA" id="IYPQANI"/>
<dbReference type="AlphaFoldDB" id="A0A9J7N1G6"/>
<evidence type="ECO:0000313" key="3">
    <source>
        <dbReference type="Proteomes" id="UP000001554"/>
    </source>
</evidence>
<feature type="compositionally biased region" description="Gly residues" evidence="2">
    <location>
        <begin position="171"/>
        <end position="180"/>
    </location>
</feature>
<dbReference type="InterPro" id="IPR051077">
    <property type="entry name" value="Ca-dependent_lectin"/>
</dbReference>
<organism evidence="3 4">
    <name type="scientific">Branchiostoma floridae</name>
    <name type="common">Florida lancelet</name>
    <name type="synonym">Amphioxus</name>
    <dbReference type="NCBI Taxonomy" id="7739"/>
    <lineage>
        <taxon>Eukaryota</taxon>
        <taxon>Metazoa</taxon>
        <taxon>Chordata</taxon>
        <taxon>Cephalochordata</taxon>
        <taxon>Leptocardii</taxon>
        <taxon>Amphioxiformes</taxon>
        <taxon>Branchiostomatidae</taxon>
        <taxon>Branchiostoma</taxon>
    </lineage>
</organism>
<dbReference type="RefSeq" id="XP_035686326.1">
    <property type="nucleotide sequence ID" value="XM_035830433.1"/>
</dbReference>
<dbReference type="PANTHER" id="PTHR24024">
    <property type="entry name" value="PULMONARY SURFACTANT-ASSOCIATED PROTEIN A"/>
    <property type="match status" value="1"/>
</dbReference>
<dbReference type="GO" id="GO:0030246">
    <property type="term" value="F:carbohydrate binding"/>
    <property type="evidence" value="ECO:0007669"/>
    <property type="project" value="UniProtKB-KW"/>
</dbReference>
<keyword evidence="3" id="KW-1185">Reference proteome</keyword>
<dbReference type="Pfam" id="PF01391">
    <property type="entry name" value="Collagen"/>
    <property type="match status" value="2"/>
</dbReference>
<dbReference type="Proteomes" id="UP000001554">
    <property type="component" value="Chromosome 9"/>
</dbReference>
<sequence>MVKKMNNMEQEMTNMMIEVANVKGFQARAERDQQETVTLRERVAVLESQIHGGNFPPNQAEQQSTNTGSVLNPQADDVSVVDSELLSKNDSVGGLLRRRKRDAPTPNWVRLPIGPSGCQSGRDGRDGIPGAAGLPGTAGQKGETGPPGPKGEPGTGTSNEQGLKGQKGDMGSIGGQGPEGPKGDRGSTGPQGFKGMKGARGSTGQQGAKGASGSTGLQGAKGDRGSTGQQGAKGDRGFTGLQGAKGMKGDMGSTGLQGARGDRGYTGLQGARGAMGPTGPQGAKGQKGYRGYTGSTGPKGPGGAVYIRWAKKTCPSGATTVYSGVAGGAYWNHPGSGTNYQCLPTNPQWRRYQDGIQGWKAFIYGSEYELNTNVPFGSTSLHNHNIPCAVCYVPTRGSKLMIPARYTCPTAWTEEYDGYLMAGKFDHAGAKQYVCVDEQPDTVQGGHANQAGALFYSVEARCGSLPCPDYVEGRELTCVVCTK</sequence>
<feature type="compositionally biased region" description="Polar residues" evidence="2">
    <location>
        <begin position="56"/>
        <end position="72"/>
    </location>
</feature>
<reference evidence="4" key="2">
    <citation type="submission" date="2025-08" db="UniProtKB">
        <authorList>
            <consortium name="RefSeq"/>
        </authorList>
    </citation>
    <scope>IDENTIFICATION</scope>
    <source>
        <strain evidence="4">S238N-H82</strain>
        <tissue evidence="4">Testes</tissue>
    </source>
</reference>
<feature type="region of interest" description="Disordered" evidence="2">
    <location>
        <begin position="50"/>
        <end position="73"/>
    </location>
</feature>
<dbReference type="OrthoDB" id="10255512at2759"/>
<reference evidence="3" key="1">
    <citation type="journal article" date="2020" name="Nat. Ecol. Evol.">
        <title>Deeply conserved synteny resolves early events in vertebrate evolution.</title>
        <authorList>
            <person name="Simakov O."/>
            <person name="Marletaz F."/>
            <person name="Yue J.X."/>
            <person name="O'Connell B."/>
            <person name="Jenkins J."/>
            <person name="Brandt A."/>
            <person name="Calef R."/>
            <person name="Tung C.H."/>
            <person name="Huang T.K."/>
            <person name="Schmutz J."/>
            <person name="Satoh N."/>
            <person name="Yu J.K."/>
            <person name="Putnam N.H."/>
            <person name="Green R.E."/>
            <person name="Rokhsar D.S."/>
        </authorList>
    </citation>
    <scope>NUCLEOTIDE SEQUENCE [LARGE SCALE GENOMIC DNA]</scope>
    <source>
        <strain evidence="3">S238N-H82</strain>
    </source>
</reference>
<feature type="region of interest" description="Disordered" evidence="2">
    <location>
        <begin position="96"/>
        <end position="236"/>
    </location>
</feature>
<dbReference type="KEGG" id="bfo:118422714"/>
<gene>
    <name evidence="4" type="primary">LOC118422714</name>
</gene>
<name>A0A9J7N1G6_BRAFL</name>
<feature type="compositionally biased region" description="Polar residues" evidence="2">
    <location>
        <begin position="202"/>
        <end position="217"/>
    </location>
</feature>
<dbReference type="PANTHER" id="PTHR24024:SF18">
    <property type="entry name" value="SHORT-CHAIN COLLAGEN C4-LIKE"/>
    <property type="match status" value="1"/>
</dbReference>
<protein>
    <submittedName>
        <fullName evidence="4">Short-chain collagen C4-like</fullName>
    </submittedName>
</protein>
<evidence type="ECO:0000256" key="2">
    <source>
        <dbReference type="SAM" id="MobiDB-lite"/>
    </source>
</evidence>
<dbReference type="GO" id="GO:0005615">
    <property type="term" value="C:extracellular space"/>
    <property type="evidence" value="ECO:0000318"/>
    <property type="project" value="GO_Central"/>
</dbReference>
<evidence type="ECO:0000256" key="1">
    <source>
        <dbReference type="ARBA" id="ARBA00022734"/>
    </source>
</evidence>
<dbReference type="GeneID" id="118422714"/>